<evidence type="ECO:0000313" key="2">
    <source>
        <dbReference type="Proteomes" id="UP000005239"/>
    </source>
</evidence>
<dbReference type="InterPro" id="IPR001628">
    <property type="entry name" value="Znf_hrmn_rcpt"/>
</dbReference>
<dbReference type="Gene3D" id="3.30.50.10">
    <property type="entry name" value="Erythroid Transcription Factor GATA-1, subunit A"/>
    <property type="match status" value="1"/>
</dbReference>
<dbReference type="PRINTS" id="PR00047">
    <property type="entry name" value="STROIDFINGER"/>
</dbReference>
<accession>A0A8R1U6M9</accession>
<gene>
    <name evidence="1" type="primary">WBGene00095486</name>
</gene>
<protein>
    <submittedName>
        <fullName evidence="1">Nuclear receptor</fullName>
    </submittedName>
</protein>
<reference evidence="1" key="2">
    <citation type="submission" date="2022-06" db="UniProtKB">
        <authorList>
            <consortium name="EnsemblMetazoa"/>
        </authorList>
    </citation>
    <scope>IDENTIFICATION</scope>
    <source>
        <strain evidence="1">PS312</strain>
    </source>
</reference>
<dbReference type="Pfam" id="PF00104">
    <property type="entry name" value="Hormone_recep"/>
    <property type="match status" value="1"/>
</dbReference>
<dbReference type="GO" id="GO:0008270">
    <property type="term" value="F:zinc ion binding"/>
    <property type="evidence" value="ECO:0007669"/>
    <property type="project" value="InterPro"/>
</dbReference>
<dbReference type="SUPFAM" id="SSF48508">
    <property type="entry name" value="Nuclear receptor ligand-binding domain"/>
    <property type="match status" value="1"/>
</dbReference>
<organism evidence="1 2">
    <name type="scientific">Pristionchus pacificus</name>
    <name type="common">Parasitic nematode worm</name>
    <dbReference type="NCBI Taxonomy" id="54126"/>
    <lineage>
        <taxon>Eukaryota</taxon>
        <taxon>Metazoa</taxon>
        <taxon>Ecdysozoa</taxon>
        <taxon>Nematoda</taxon>
        <taxon>Chromadorea</taxon>
        <taxon>Rhabditida</taxon>
        <taxon>Rhabditina</taxon>
        <taxon>Diplogasteromorpha</taxon>
        <taxon>Diplogasteroidea</taxon>
        <taxon>Neodiplogasteridae</taxon>
        <taxon>Pristionchus</taxon>
    </lineage>
</organism>
<dbReference type="AlphaFoldDB" id="A0A2A6C4B9"/>
<dbReference type="InterPro" id="IPR000536">
    <property type="entry name" value="Nucl_hrmn_rcpt_lig-bd"/>
</dbReference>
<dbReference type="GO" id="GO:0043565">
    <property type="term" value="F:sequence-specific DNA binding"/>
    <property type="evidence" value="ECO:0007669"/>
    <property type="project" value="InterPro"/>
</dbReference>
<dbReference type="PANTHER" id="PTHR46011:SF6">
    <property type="entry name" value="HIGH ZINC ACTIVATED NUCLEAR RECEPTOR PROTEIN"/>
    <property type="match status" value="1"/>
</dbReference>
<dbReference type="EnsemblMetazoa" id="PPA05932.1">
    <property type="protein sequence ID" value="PPA05932.1"/>
    <property type="gene ID" value="WBGene00095486"/>
</dbReference>
<dbReference type="PANTHER" id="PTHR46011">
    <property type="entry name" value="NUCLEAR HORMONE RECEPTOR FAMILY MEMBER NHR-86-RELATED"/>
    <property type="match status" value="1"/>
</dbReference>
<dbReference type="GO" id="GO:0003700">
    <property type="term" value="F:DNA-binding transcription factor activity"/>
    <property type="evidence" value="ECO:0000318"/>
    <property type="project" value="GO_Central"/>
</dbReference>
<keyword evidence="2" id="KW-1185">Reference proteome</keyword>
<dbReference type="PROSITE" id="PS51030">
    <property type="entry name" value="NUCLEAR_REC_DBD_2"/>
    <property type="match status" value="1"/>
</dbReference>
<dbReference type="Proteomes" id="UP000005239">
    <property type="component" value="Unassembled WGS sequence"/>
</dbReference>
<dbReference type="InterPro" id="IPR035500">
    <property type="entry name" value="NHR-like_dom_sf"/>
</dbReference>
<reference evidence="2" key="1">
    <citation type="journal article" date="2008" name="Nat. Genet.">
        <title>The Pristionchus pacificus genome provides a unique perspective on nematode lifestyle and parasitism.</title>
        <authorList>
            <person name="Dieterich C."/>
            <person name="Clifton S.W."/>
            <person name="Schuster L.N."/>
            <person name="Chinwalla A."/>
            <person name="Delehaunty K."/>
            <person name="Dinkelacker I."/>
            <person name="Fulton L."/>
            <person name="Fulton R."/>
            <person name="Godfrey J."/>
            <person name="Minx P."/>
            <person name="Mitreva M."/>
            <person name="Roeseler W."/>
            <person name="Tian H."/>
            <person name="Witte H."/>
            <person name="Yang S.P."/>
            <person name="Wilson R.K."/>
            <person name="Sommer R.J."/>
        </authorList>
    </citation>
    <scope>NUCLEOTIDE SEQUENCE [LARGE SCALE GENOMIC DNA]</scope>
    <source>
        <strain evidence="2">PS312</strain>
    </source>
</reference>
<dbReference type="InterPro" id="IPR013088">
    <property type="entry name" value="Znf_NHR/GATA"/>
</dbReference>
<evidence type="ECO:0000313" key="1">
    <source>
        <dbReference type="EnsemblMetazoa" id="PPA05932.1"/>
    </source>
</evidence>
<proteinExistence type="predicted"/>
<dbReference type="Gene3D" id="1.10.565.10">
    <property type="entry name" value="Retinoid X Receptor"/>
    <property type="match status" value="1"/>
</dbReference>
<dbReference type="Pfam" id="PF00105">
    <property type="entry name" value="zf-C4"/>
    <property type="match status" value="1"/>
</dbReference>
<dbReference type="SMART" id="SM00399">
    <property type="entry name" value="ZnF_C4"/>
    <property type="match status" value="1"/>
</dbReference>
<dbReference type="SUPFAM" id="SSF57716">
    <property type="entry name" value="Glucocorticoid receptor-like (DNA-binding domain)"/>
    <property type="match status" value="1"/>
</dbReference>
<accession>A0A2A6C4B9</accession>
<sequence length="543" mass="63305">MDKPKCSQCLVCSTTINSTRFGMDVCSNFYSITTIRACSSFFKRKKISRKKELYAVHQATCMDIYRIFIKESSLFFNNPILPERDKMGMVEGLQRTLQLWGGIEKYQMFSVMTCYDVEQLPLNSSEENANSLARSSKSYADDQLEILIPIFNKCSFTDQEFYALMALVMSELDVKDELTEKAELIIDKYRQETLQDLQLHYQKDFRESSSLFKQFYRFYSTVFDVFTTENVIRYKLPSVINLFGCFSKRGKLHERMIVSSSCEQCLVCSAPITSVHLGMDICRACSCFFKRSITMGRQYPCRIGDGKCSIAKDGKFACRGCRLDKCIEVGIAYDGPLRVRKKPVFILQRIKTESKSSVERRRELELNMIRAHGGHTRYPHQTLELYDMHPDTIMHLYRISIEESYVFFRNVFPAFSQLNNTEIMAIFKDYNDVFLAIYNKCSITEREYHALLGLLMCELDRACEISEEAQIIIDQYRNEILDDLQSYYRNELGLTDFSTRLGNLMSLNHAIQECKSLMKGFFTFYTTIFDVFMANHLIKEFFL</sequence>
<dbReference type="GO" id="GO:0005634">
    <property type="term" value="C:nucleus"/>
    <property type="evidence" value="ECO:0000318"/>
    <property type="project" value="GO_Central"/>
</dbReference>
<name>A0A2A6C4B9_PRIPA</name>